<dbReference type="EMBL" id="JAWWNJ010000025">
    <property type="protein sequence ID" value="KAK7030567.1"/>
    <property type="molecule type" value="Genomic_DNA"/>
</dbReference>
<gene>
    <name evidence="2" type="ORF">R3P38DRAFT_3314230</name>
</gene>
<comment type="caution">
    <text evidence="2">The sequence shown here is derived from an EMBL/GenBank/DDBJ whole genome shotgun (WGS) entry which is preliminary data.</text>
</comment>
<organism evidence="2 3">
    <name type="scientific">Favolaschia claudopus</name>
    <dbReference type="NCBI Taxonomy" id="2862362"/>
    <lineage>
        <taxon>Eukaryota</taxon>
        <taxon>Fungi</taxon>
        <taxon>Dikarya</taxon>
        <taxon>Basidiomycota</taxon>
        <taxon>Agaricomycotina</taxon>
        <taxon>Agaricomycetes</taxon>
        <taxon>Agaricomycetidae</taxon>
        <taxon>Agaricales</taxon>
        <taxon>Marasmiineae</taxon>
        <taxon>Mycenaceae</taxon>
        <taxon>Favolaschia</taxon>
    </lineage>
</organism>
<evidence type="ECO:0000313" key="3">
    <source>
        <dbReference type="Proteomes" id="UP001362999"/>
    </source>
</evidence>
<reference evidence="2 3" key="1">
    <citation type="journal article" date="2024" name="J Genomics">
        <title>Draft genome sequencing and assembly of Favolaschia claudopus CIRM-BRFM 2984 isolated from oak limbs.</title>
        <authorList>
            <person name="Navarro D."/>
            <person name="Drula E."/>
            <person name="Chaduli D."/>
            <person name="Cazenave R."/>
            <person name="Ahrendt S."/>
            <person name="Wang J."/>
            <person name="Lipzen A."/>
            <person name="Daum C."/>
            <person name="Barry K."/>
            <person name="Grigoriev I.V."/>
            <person name="Favel A."/>
            <person name="Rosso M.N."/>
            <person name="Martin F."/>
        </authorList>
    </citation>
    <scope>NUCLEOTIDE SEQUENCE [LARGE SCALE GENOMIC DNA]</scope>
    <source>
        <strain evidence="2 3">CIRM-BRFM 2984</strain>
    </source>
</reference>
<dbReference type="AlphaFoldDB" id="A0AAW0BV68"/>
<sequence length="462" mass="51955">MACPRCGPSPENTIWDGVTLAFNRKHLLPTLEPPTVSQPQSIDRNTTRYLQNQQLIPYQAVRRLVRRVITGKPLTMNGMKAEAHIATGEEGDDGDEDKEDESSAQRGTRSERAAAKVQLEMLERLEAIPHAVEGLRRACPSLGDLFNAKFGEESVIRNEVAPDVYRRFFIQVCAEESVLQMATQPALDSLDAFVAAPNARTSSALVEIPAVHELLSFERACARSVPERTVDICRWISERGRTILNSLIKKPELLPMANCTEKPWTETGCCYGLPKIRERPWYPKLKHDLNNDVGGKRGAKCSKFYSQYGERRLTGGIMCVWCTHSICYGFHCIPKGEGRNDVFSALITRWERAPKRVIYDFACALGPYCMTREPVFFANTQFLIDDFHSVGHTKCAPAAFLKTYCNVDARLSYINSSAGECGNSGLGRIRKSVSYMSQGRAILYSKVFLCIWNRLRIQKLDQ</sequence>
<evidence type="ECO:0000256" key="1">
    <source>
        <dbReference type="SAM" id="MobiDB-lite"/>
    </source>
</evidence>
<proteinExistence type="predicted"/>
<evidence type="ECO:0000313" key="2">
    <source>
        <dbReference type="EMBL" id="KAK7030567.1"/>
    </source>
</evidence>
<feature type="region of interest" description="Disordered" evidence="1">
    <location>
        <begin position="87"/>
        <end position="113"/>
    </location>
</feature>
<feature type="compositionally biased region" description="Acidic residues" evidence="1">
    <location>
        <begin position="89"/>
        <end position="102"/>
    </location>
</feature>
<name>A0AAW0BV68_9AGAR</name>
<dbReference type="Proteomes" id="UP001362999">
    <property type="component" value="Unassembled WGS sequence"/>
</dbReference>
<dbReference type="PANTHER" id="PTHR34305:SF1">
    <property type="entry name" value="SWIM-TYPE DOMAIN-CONTAINING PROTEIN"/>
    <property type="match status" value="1"/>
</dbReference>
<dbReference type="PANTHER" id="PTHR34305">
    <property type="entry name" value="EXPRESSED PROTEIN"/>
    <property type="match status" value="1"/>
</dbReference>
<keyword evidence="3" id="KW-1185">Reference proteome</keyword>
<accession>A0AAW0BV68</accession>
<protein>
    <submittedName>
        <fullName evidence="2">Uncharacterized protein</fullName>
    </submittedName>
</protein>